<feature type="compositionally biased region" description="Low complexity" evidence="1">
    <location>
        <begin position="25"/>
        <end position="40"/>
    </location>
</feature>
<accession>A0A7W3NI72</accession>
<evidence type="ECO:0000256" key="1">
    <source>
        <dbReference type="SAM" id="MobiDB-lite"/>
    </source>
</evidence>
<reference evidence="2 3" key="1">
    <citation type="submission" date="2020-08" db="EMBL/GenBank/DDBJ databases">
        <title>Sequencing the genomes of 1000 actinobacteria strains.</title>
        <authorList>
            <person name="Klenk H.-P."/>
        </authorList>
    </citation>
    <scope>NUCLEOTIDE SEQUENCE [LARGE SCALE GENOMIC DNA]</scope>
    <source>
        <strain evidence="2 3">DSM 41827</strain>
    </source>
</reference>
<dbReference type="AlphaFoldDB" id="A0A7W3NI72"/>
<comment type="caution">
    <text evidence="2">The sequence shown here is derived from an EMBL/GenBank/DDBJ whole genome shotgun (WGS) entry which is preliminary data.</text>
</comment>
<dbReference type="RefSeq" id="WP_182774406.1">
    <property type="nucleotide sequence ID" value="NZ_BAAAHW010000057.1"/>
</dbReference>
<name>A0A7W3NI72_STRMR</name>
<organism evidence="2 3">
    <name type="scientific">Streptomyces murinus</name>
    <dbReference type="NCBI Taxonomy" id="33900"/>
    <lineage>
        <taxon>Bacteria</taxon>
        <taxon>Bacillati</taxon>
        <taxon>Actinomycetota</taxon>
        <taxon>Actinomycetes</taxon>
        <taxon>Kitasatosporales</taxon>
        <taxon>Streptomycetaceae</taxon>
        <taxon>Streptomyces</taxon>
    </lineage>
</organism>
<keyword evidence="3" id="KW-1185">Reference proteome</keyword>
<gene>
    <name evidence="2" type="ORF">HDA42_000170</name>
</gene>
<feature type="compositionally biased region" description="Low complexity" evidence="1">
    <location>
        <begin position="75"/>
        <end position="84"/>
    </location>
</feature>
<evidence type="ECO:0000313" key="3">
    <source>
        <dbReference type="Proteomes" id="UP000577386"/>
    </source>
</evidence>
<evidence type="ECO:0000313" key="2">
    <source>
        <dbReference type="EMBL" id="MBA9050995.1"/>
    </source>
</evidence>
<dbReference type="EMBL" id="JACJIJ010000001">
    <property type="protein sequence ID" value="MBA9050995.1"/>
    <property type="molecule type" value="Genomic_DNA"/>
</dbReference>
<dbReference type="Proteomes" id="UP000577386">
    <property type="component" value="Unassembled WGS sequence"/>
</dbReference>
<feature type="region of interest" description="Disordered" evidence="1">
    <location>
        <begin position="25"/>
        <end position="101"/>
    </location>
</feature>
<sequence>MSSRTVLPSRSAGILSWTSEAHTVMPTASPVPASPVATTSMDNGTTPAIAAGGTSIEPVSVQTTTPTRRGFHSRASAAPATSPAVKPEIPPRADPATFTVF</sequence>
<proteinExistence type="predicted"/>
<protein>
    <submittedName>
        <fullName evidence="2">Uncharacterized protein</fullName>
    </submittedName>
</protein>